<dbReference type="Pfam" id="PF03732">
    <property type="entry name" value="Retrotrans_gag"/>
    <property type="match status" value="1"/>
</dbReference>
<dbReference type="AlphaFoldDB" id="A0ABD1U113"/>
<sequence>MRNRFRSSQEGSLEERFLALRQEGSVREYRLLFETLTAPIEDVSDAMLEGHFINGLSPEVQAEQIMELAQRIEMVGIIGQNTTGLAITYDEISNGSNNNHTAMGS</sequence>
<accession>A0ABD1U113</accession>
<comment type="caution">
    <text evidence="2">The sequence shown here is derived from an EMBL/GenBank/DDBJ whole genome shotgun (WGS) entry which is preliminary data.</text>
</comment>
<dbReference type="EMBL" id="JBFOLK010000004">
    <property type="protein sequence ID" value="KAL2518687.1"/>
    <property type="molecule type" value="Genomic_DNA"/>
</dbReference>
<evidence type="ECO:0000259" key="1">
    <source>
        <dbReference type="Pfam" id="PF03732"/>
    </source>
</evidence>
<reference evidence="3" key="1">
    <citation type="submission" date="2024-07" db="EMBL/GenBank/DDBJ databases">
        <title>Two chromosome-level genome assemblies of Korean endemic species Abeliophyllum distichum and Forsythia ovata (Oleaceae).</title>
        <authorList>
            <person name="Jang H."/>
        </authorList>
    </citation>
    <scope>NUCLEOTIDE SEQUENCE [LARGE SCALE GENOMIC DNA]</scope>
</reference>
<keyword evidence="3" id="KW-1185">Reference proteome</keyword>
<dbReference type="Proteomes" id="UP001604336">
    <property type="component" value="Unassembled WGS sequence"/>
</dbReference>
<name>A0ABD1U113_9LAMI</name>
<organism evidence="2 3">
    <name type="scientific">Abeliophyllum distichum</name>
    <dbReference type="NCBI Taxonomy" id="126358"/>
    <lineage>
        <taxon>Eukaryota</taxon>
        <taxon>Viridiplantae</taxon>
        <taxon>Streptophyta</taxon>
        <taxon>Embryophyta</taxon>
        <taxon>Tracheophyta</taxon>
        <taxon>Spermatophyta</taxon>
        <taxon>Magnoliopsida</taxon>
        <taxon>eudicotyledons</taxon>
        <taxon>Gunneridae</taxon>
        <taxon>Pentapetalae</taxon>
        <taxon>asterids</taxon>
        <taxon>lamiids</taxon>
        <taxon>Lamiales</taxon>
        <taxon>Oleaceae</taxon>
        <taxon>Forsythieae</taxon>
        <taxon>Abeliophyllum</taxon>
    </lineage>
</organism>
<proteinExistence type="predicted"/>
<protein>
    <submittedName>
        <fullName evidence="2">Mediator of RNA polymerase II transcription subunit 25</fullName>
    </submittedName>
</protein>
<dbReference type="InterPro" id="IPR005162">
    <property type="entry name" value="Retrotrans_gag_dom"/>
</dbReference>
<gene>
    <name evidence="2" type="ORF">Adt_14934</name>
</gene>
<feature type="domain" description="Retrotransposon gag" evidence="1">
    <location>
        <begin position="2"/>
        <end position="57"/>
    </location>
</feature>
<evidence type="ECO:0000313" key="2">
    <source>
        <dbReference type="EMBL" id="KAL2518687.1"/>
    </source>
</evidence>
<evidence type="ECO:0000313" key="3">
    <source>
        <dbReference type="Proteomes" id="UP001604336"/>
    </source>
</evidence>